<evidence type="ECO:0000256" key="1">
    <source>
        <dbReference type="SAM" id="Coils"/>
    </source>
</evidence>
<comment type="caution">
    <text evidence="3">The sequence shown here is derived from an EMBL/GenBank/DDBJ whole genome shotgun (WGS) entry which is preliminary data.</text>
</comment>
<feature type="compositionally biased region" description="Polar residues" evidence="2">
    <location>
        <begin position="33"/>
        <end position="42"/>
    </location>
</feature>
<organism evidence="3 4">
    <name type="scientific">Penicillium capsulatum</name>
    <dbReference type="NCBI Taxonomy" id="69766"/>
    <lineage>
        <taxon>Eukaryota</taxon>
        <taxon>Fungi</taxon>
        <taxon>Dikarya</taxon>
        <taxon>Ascomycota</taxon>
        <taxon>Pezizomycotina</taxon>
        <taxon>Eurotiomycetes</taxon>
        <taxon>Eurotiomycetidae</taxon>
        <taxon>Eurotiales</taxon>
        <taxon>Aspergillaceae</taxon>
        <taxon>Penicillium</taxon>
    </lineage>
</organism>
<dbReference type="OrthoDB" id="4361556at2759"/>
<protein>
    <submittedName>
        <fullName evidence="3">Uncharacterized protein</fullName>
    </submittedName>
</protein>
<dbReference type="Proteomes" id="UP001146351">
    <property type="component" value="Unassembled WGS sequence"/>
</dbReference>
<sequence length="116" mass="12736">MEGFNDEQFQRLLDSFNEAPHVDPFDLFCDTTVTPQSDNNNGLDGLLSFPPLPPISEEPVPALSDVPPLDDSSGASIMTSEPERGEPVMTEALEVAKQAQRLVEAHRAQQEAMKLE</sequence>
<reference evidence="3" key="2">
    <citation type="journal article" date="2023" name="IMA Fungus">
        <title>Comparative genomic study of the Penicillium genus elucidates a diverse pangenome and 15 lateral gene transfer events.</title>
        <authorList>
            <person name="Petersen C."/>
            <person name="Sorensen T."/>
            <person name="Nielsen M.R."/>
            <person name="Sondergaard T.E."/>
            <person name="Sorensen J.L."/>
            <person name="Fitzpatrick D.A."/>
            <person name="Frisvad J.C."/>
            <person name="Nielsen K.L."/>
        </authorList>
    </citation>
    <scope>NUCLEOTIDE SEQUENCE</scope>
    <source>
        <strain evidence="3">IBT 21917</strain>
    </source>
</reference>
<feature type="coiled-coil region" evidence="1">
    <location>
        <begin position="89"/>
        <end position="116"/>
    </location>
</feature>
<keyword evidence="4" id="KW-1185">Reference proteome</keyword>
<name>A0A9W9M1J8_9EURO</name>
<proteinExistence type="predicted"/>
<accession>A0A9W9M1J8</accession>
<evidence type="ECO:0000256" key="2">
    <source>
        <dbReference type="SAM" id="MobiDB-lite"/>
    </source>
</evidence>
<reference evidence="3" key="1">
    <citation type="submission" date="2022-11" db="EMBL/GenBank/DDBJ databases">
        <authorList>
            <person name="Petersen C."/>
        </authorList>
    </citation>
    <scope>NUCLEOTIDE SEQUENCE</scope>
    <source>
        <strain evidence="3">IBT 21917</strain>
    </source>
</reference>
<dbReference type="EMBL" id="JAPQKO010000001">
    <property type="protein sequence ID" value="KAJ5184192.1"/>
    <property type="molecule type" value="Genomic_DNA"/>
</dbReference>
<dbReference type="AlphaFoldDB" id="A0A9W9M1J8"/>
<keyword evidence="1" id="KW-0175">Coiled coil</keyword>
<feature type="region of interest" description="Disordered" evidence="2">
    <location>
        <begin position="33"/>
        <end position="86"/>
    </location>
</feature>
<gene>
    <name evidence="3" type="ORF">N7492_001808</name>
</gene>
<evidence type="ECO:0000313" key="3">
    <source>
        <dbReference type="EMBL" id="KAJ5184192.1"/>
    </source>
</evidence>
<evidence type="ECO:0000313" key="4">
    <source>
        <dbReference type="Proteomes" id="UP001146351"/>
    </source>
</evidence>